<dbReference type="InterPro" id="IPR053147">
    <property type="entry name" value="Hsp_HslJ-like"/>
</dbReference>
<keyword evidence="1" id="KW-0732">Signal</keyword>
<gene>
    <name evidence="3" type="ORF">FH969_03370</name>
</gene>
<reference evidence="3 4" key="1">
    <citation type="submission" date="2019-06" db="EMBL/GenBank/DDBJ databases">
        <title>Draft genome sequence of Miniimonas arenae KCTC 19750T isolated from sea sand.</title>
        <authorList>
            <person name="Park S.-J."/>
        </authorList>
    </citation>
    <scope>NUCLEOTIDE SEQUENCE [LARGE SCALE GENOMIC DNA]</scope>
    <source>
        <strain evidence="3 4">KCTC 19750</strain>
    </source>
</reference>
<feature type="chain" id="PRO_5023114768" evidence="1">
    <location>
        <begin position="34"/>
        <end position="157"/>
    </location>
</feature>
<protein>
    <submittedName>
        <fullName evidence="3">META domain-containing protein</fullName>
    </submittedName>
</protein>
<organism evidence="3 4">
    <name type="scientific">Miniimonas arenae</name>
    <dbReference type="NCBI Taxonomy" id="676201"/>
    <lineage>
        <taxon>Bacteria</taxon>
        <taxon>Bacillati</taxon>
        <taxon>Actinomycetota</taxon>
        <taxon>Actinomycetes</taxon>
        <taxon>Micrococcales</taxon>
        <taxon>Beutenbergiaceae</taxon>
        <taxon>Miniimonas</taxon>
    </lineage>
</organism>
<proteinExistence type="predicted"/>
<dbReference type="PANTHER" id="PTHR35535">
    <property type="entry name" value="HEAT SHOCK PROTEIN HSLJ"/>
    <property type="match status" value="1"/>
</dbReference>
<comment type="caution">
    <text evidence="3">The sequence shown here is derived from an EMBL/GenBank/DDBJ whole genome shotgun (WGS) entry which is preliminary data.</text>
</comment>
<dbReference type="InterPro" id="IPR005184">
    <property type="entry name" value="DUF306_Meta_HslJ"/>
</dbReference>
<keyword evidence="4" id="KW-1185">Reference proteome</keyword>
<evidence type="ECO:0000259" key="2">
    <source>
        <dbReference type="Pfam" id="PF03724"/>
    </source>
</evidence>
<feature type="signal peptide" evidence="1">
    <location>
        <begin position="1"/>
        <end position="33"/>
    </location>
</feature>
<dbReference type="RefSeq" id="WP_139986107.1">
    <property type="nucleotide sequence ID" value="NZ_VENP01000007.1"/>
</dbReference>
<accession>A0A5C5BDY7</accession>
<dbReference type="PANTHER" id="PTHR35535:SF2">
    <property type="entry name" value="DUF306 DOMAIN-CONTAINING PROTEIN"/>
    <property type="match status" value="1"/>
</dbReference>
<sequence>MTQVRTRPTTRRRSLATVSLAVVLGASALSACASGGSGSGGATAEALSLEGSWTLVSGSGPDGEITPVDGAPITLMVDGEGAVSGKDGCNNIVSTVTVDGDTVTFAPIASTMMACEQPIMDVATAYGSALGAVTTGDLDGEQLVLTGPDIELTYDQA</sequence>
<dbReference type="Proteomes" id="UP000313849">
    <property type="component" value="Unassembled WGS sequence"/>
</dbReference>
<evidence type="ECO:0000256" key="1">
    <source>
        <dbReference type="SAM" id="SignalP"/>
    </source>
</evidence>
<dbReference type="Gene3D" id="2.40.128.270">
    <property type="match status" value="1"/>
</dbReference>
<evidence type="ECO:0000313" key="4">
    <source>
        <dbReference type="Proteomes" id="UP000313849"/>
    </source>
</evidence>
<dbReference type="EMBL" id="VENP01000007">
    <property type="protein sequence ID" value="TNU76427.1"/>
    <property type="molecule type" value="Genomic_DNA"/>
</dbReference>
<dbReference type="AlphaFoldDB" id="A0A5C5BDY7"/>
<dbReference type="PROSITE" id="PS51257">
    <property type="entry name" value="PROKAR_LIPOPROTEIN"/>
    <property type="match status" value="1"/>
</dbReference>
<feature type="domain" description="DUF306" evidence="2">
    <location>
        <begin position="51"/>
        <end position="148"/>
    </location>
</feature>
<dbReference type="InterPro" id="IPR038670">
    <property type="entry name" value="HslJ-like_sf"/>
</dbReference>
<dbReference type="OrthoDB" id="507754at2"/>
<evidence type="ECO:0000313" key="3">
    <source>
        <dbReference type="EMBL" id="TNU76427.1"/>
    </source>
</evidence>
<name>A0A5C5BDY7_9MICO</name>
<dbReference type="Pfam" id="PF03724">
    <property type="entry name" value="META"/>
    <property type="match status" value="1"/>
</dbReference>